<dbReference type="EMBL" id="AEUW02000001">
    <property type="protein sequence ID" value="EHJ52155.1"/>
    <property type="molecule type" value="Genomic_DNA"/>
</dbReference>
<gene>
    <name evidence="2" type="ORF">STRMA_0157</name>
</gene>
<feature type="transmembrane region" description="Helical" evidence="1">
    <location>
        <begin position="46"/>
        <end position="64"/>
    </location>
</feature>
<organism evidence="2 3">
    <name type="scientific">Streptococcus macacae NCTC 11558</name>
    <dbReference type="NCBI Taxonomy" id="764298"/>
    <lineage>
        <taxon>Bacteria</taxon>
        <taxon>Bacillati</taxon>
        <taxon>Bacillota</taxon>
        <taxon>Bacilli</taxon>
        <taxon>Lactobacillales</taxon>
        <taxon>Streptococcaceae</taxon>
        <taxon>Streptococcus</taxon>
    </lineage>
</organism>
<sequence length="298" mass="35681">MTKKRLFNASFEGSLNLEDDTVSSKFIDKNLQEAQEKEKYRGTFKLYIWVVILTVLFIFGPNWLLYEGSYYIFHHVQNKLIQPAIYNFLPSWVFLLLGTIWLLVILIGKRFYQQFILIYRGQFHLFVTYFLWLLIEWNLFCLTGFFSTLGLLGTVSFLIVNFYLAYLIFRSRCKNLLKIMYDEEESNSKVNNFVIKIVNYFIILLGLFSVLWLCLKTFFIFKVEAGSTLGILGLIAFWFFVNIMFAIYESYLILPFMLRGFYQLKYPEEYREWEGKSLEEWYGKKYLKKHPELLKKGL</sequence>
<proteinExistence type="predicted"/>
<evidence type="ECO:0000313" key="3">
    <source>
        <dbReference type="Proteomes" id="UP000003573"/>
    </source>
</evidence>
<evidence type="ECO:0000313" key="2">
    <source>
        <dbReference type="EMBL" id="EHJ52155.1"/>
    </source>
</evidence>
<keyword evidence="1" id="KW-0812">Transmembrane</keyword>
<evidence type="ECO:0000256" key="1">
    <source>
        <dbReference type="SAM" id="Phobius"/>
    </source>
</evidence>
<feature type="transmembrane region" description="Helical" evidence="1">
    <location>
        <begin position="147"/>
        <end position="169"/>
    </location>
</feature>
<feature type="transmembrane region" description="Helical" evidence="1">
    <location>
        <begin position="84"/>
        <end position="105"/>
    </location>
</feature>
<keyword evidence="1" id="KW-1133">Transmembrane helix</keyword>
<keyword evidence="3" id="KW-1185">Reference proteome</keyword>
<accession>G5JY96</accession>
<dbReference type="OrthoDB" id="2195257at2"/>
<comment type="caution">
    <text evidence="2">The sequence shown here is derived from an EMBL/GenBank/DDBJ whole genome shotgun (WGS) entry which is preliminary data.</text>
</comment>
<dbReference type="AlphaFoldDB" id="G5JY96"/>
<reference evidence="2 3" key="1">
    <citation type="journal article" date="2014" name="Int. J. Syst. Evol. Microbiol.">
        <title>Phylogenomics and the dynamic genome evolution of the genus Streptococcus.</title>
        <authorList>
            <consortium name="The Broad Institute Genome Sequencing Platform"/>
            <person name="Richards V.P."/>
            <person name="Palmer S.R."/>
            <person name="Pavinski Bitar P.D."/>
            <person name="Qin X."/>
            <person name="Weinstock G.M."/>
            <person name="Highlander S.K."/>
            <person name="Town C.D."/>
            <person name="Burne R.A."/>
            <person name="Stanhope M.J."/>
        </authorList>
    </citation>
    <scope>NUCLEOTIDE SEQUENCE [LARGE SCALE GENOMIC DNA]</scope>
    <source>
        <strain evidence="2 3">NCTC 11558</strain>
    </source>
</reference>
<protein>
    <submittedName>
        <fullName evidence="2">Membrane protein</fullName>
    </submittedName>
</protein>
<feature type="transmembrane region" description="Helical" evidence="1">
    <location>
        <begin position="197"/>
        <end position="221"/>
    </location>
</feature>
<dbReference type="RefSeq" id="WP_003079884.1">
    <property type="nucleotide sequence ID" value="NZ_AEUW02000001.1"/>
</dbReference>
<keyword evidence="1" id="KW-0472">Membrane</keyword>
<name>G5JY96_9STRE</name>
<dbReference type="Proteomes" id="UP000003573">
    <property type="component" value="Unassembled WGS sequence"/>
</dbReference>
<dbReference type="STRING" id="764298.STRMA_0157"/>
<feature type="transmembrane region" description="Helical" evidence="1">
    <location>
        <begin position="227"/>
        <end position="248"/>
    </location>
</feature>
<feature type="transmembrane region" description="Helical" evidence="1">
    <location>
        <begin position="117"/>
        <end position="135"/>
    </location>
</feature>